<name>A0ABW5TSW4_9SPHI</name>
<dbReference type="EMBL" id="JBHULV010000016">
    <property type="protein sequence ID" value="MFD2731211.1"/>
    <property type="molecule type" value="Genomic_DNA"/>
</dbReference>
<dbReference type="RefSeq" id="WP_379046610.1">
    <property type="nucleotide sequence ID" value="NZ_JBHSKW010000062.1"/>
</dbReference>
<proteinExistence type="predicted"/>
<keyword evidence="2" id="KW-1185">Reference proteome</keyword>
<evidence type="ECO:0000313" key="1">
    <source>
        <dbReference type="EMBL" id="MFD2731211.1"/>
    </source>
</evidence>
<evidence type="ECO:0008006" key="3">
    <source>
        <dbReference type="Google" id="ProtNLM"/>
    </source>
</evidence>
<sequence>MKNIILFLLALNFYSNIKAQTPIPLREVRVFPEGFAEIIIEKMKTATNKNLHKDFVNCNIFVESLKNNSEITVKINQTGKFQLEGLHNKNYKFEDLVGEHFYDDVFFKKYDFGNLLKNLAFTGKLIGIFELDNYKFLNKSGNYKYQLSLKDNLYLISFNSEKGFQGE</sequence>
<evidence type="ECO:0000313" key="2">
    <source>
        <dbReference type="Proteomes" id="UP001597546"/>
    </source>
</evidence>
<gene>
    <name evidence="1" type="ORF">ACFSSE_05785</name>
</gene>
<protein>
    <recommendedName>
        <fullName evidence="3">Beta-lactamase-inhibitor-like PepSY-like domain-containing protein</fullName>
    </recommendedName>
</protein>
<dbReference type="Proteomes" id="UP001597546">
    <property type="component" value="Unassembled WGS sequence"/>
</dbReference>
<comment type="caution">
    <text evidence="1">The sequence shown here is derived from an EMBL/GenBank/DDBJ whole genome shotgun (WGS) entry which is preliminary data.</text>
</comment>
<organism evidence="1 2">
    <name type="scientific">Pedobacter alpinus</name>
    <dbReference type="NCBI Taxonomy" id="1590643"/>
    <lineage>
        <taxon>Bacteria</taxon>
        <taxon>Pseudomonadati</taxon>
        <taxon>Bacteroidota</taxon>
        <taxon>Sphingobacteriia</taxon>
        <taxon>Sphingobacteriales</taxon>
        <taxon>Sphingobacteriaceae</taxon>
        <taxon>Pedobacter</taxon>
    </lineage>
</organism>
<accession>A0ABW5TSW4</accession>
<reference evidence="2" key="1">
    <citation type="journal article" date="2019" name="Int. J. Syst. Evol. Microbiol.">
        <title>The Global Catalogue of Microorganisms (GCM) 10K type strain sequencing project: providing services to taxonomists for standard genome sequencing and annotation.</title>
        <authorList>
            <consortium name="The Broad Institute Genomics Platform"/>
            <consortium name="The Broad Institute Genome Sequencing Center for Infectious Disease"/>
            <person name="Wu L."/>
            <person name="Ma J."/>
        </authorList>
    </citation>
    <scope>NUCLEOTIDE SEQUENCE [LARGE SCALE GENOMIC DNA]</scope>
    <source>
        <strain evidence="2">KCTC 42456</strain>
    </source>
</reference>